<comment type="caution">
    <text evidence="8">The sequence shown here is derived from an EMBL/GenBank/DDBJ whole genome shotgun (WGS) entry which is preliminary data.</text>
</comment>
<dbReference type="GO" id="GO:0030245">
    <property type="term" value="P:cellulose catabolic process"/>
    <property type="evidence" value="ECO:0007669"/>
    <property type="project" value="UniProtKB-KW"/>
</dbReference>
<evidence type="ECO:0000256" key="3">
    <source>
        <dbReference type="ARBA" id="ARBA00012601"/>
    </source>
</evidence>
<dbReference type="SUPFAM" id="SSF48208">
    <property type="entry name" value="Six-hairpin glycosidases"/>
    <property type="match status" value="1"/>
</dbReference>
<keyword evidence="6" id="KW-0624">Polysaccharide degradation</keyword>
<protein>
    <recommendedName>
        <fullName evidence="3">cellulase</fullName>
        <ecNumber evidence="3">3.2.1.4</ecNumber>
    </recommendedName>
</protein>
<sequence length="90" mass="9853">MKNSIGERHSCAGANLVFSLASSKEADQSRQGPIESIQYDKSTSFWDEILWGGAWMYYATGDVTYLELVTSHELATHAGAFGDSPDYGVK</sequence>
<dbReference type="Pfam" id="PF00759">
    <property type="entry name" value="Glyco_hydro_9"/>
    <property type="match status" value="1"/>
</dbReference>
<organism evidence="8 9">
    <name type="scientific">Microthlaspi erraticum</name>
    <dbReference type="NCBI Taxonomy" id="1685480"/>
    <lineage>
        <taxon>Eukaryota</taxon>
        <taxon>Viridiplantae</taxon>
        <taxon>Streptophyta</taxon>
        <taxon>Embryophyta</taxon>
        <taxon>Tracheophyta</taxon>
        <taxon>Spermatophyta</taxon>
        <taxon>Magnoliopsida</taxon>
        <taxon>eudicotyledons</taxon>
        <taxon>Gunneridae</taxon>
        <taxon>Pentapetalae</taxon>
        <taxon>rosids</taxon>
        <taxon>malvids</taxon>
        <taxon>Brassicales</taxon>
        <taxon>Brassicaceae</taxon>
        <taxon>Coluteocarpeae</taxon>
        <taxon>Microthlaspi</taxon>
    </lineage>
</organism>
<name>A0A6D2L399_9BRAS</name>
<proteinExistence type="inferred from homology"/>
<dbReference type="EC" id="3.2.1.4" evidence="3"/>
<accession>A0A6D2L399</accession>
<evidence type="ECO:0000256" key="5">
    <source>
        <dbReference type="ARBA" id="ARBA00023277"/>
    </source>
</evidence>
<reference evidence="8" key="1">
    <citation type="submission" date="2020-01" db="EMBL/GenBank/DDBJ databases">
        <authorList>
            <person name="Mishra B."/>
        </authorList>
    </citation>
    <scope>NUCLEOTIDE SEQUENCE [LARGE SCALE GENOMIC DNA]</scope>
</reference>
<dbReference type="Gene3D" id="1.50.10.10">
    <property type="match status" value="1"/>
</dbReference>
<keyword evidence="5" id="KW-0119">Carbohydrate metabolism</keyword>
<evidence type="ECO:0000259" key="7">
    <source>
        <dbReference type="Pfam" id="PF00759"/>
    </source>
</evidence>
<dbReference type="EMBL" id="CACVBM020001817">
    <property type="protein sequence ID" value="CAA7060138.1"/>
    <property type="molecule type" value="Genomic_DNA"/>
</dbReference>
<feature type="domain" description="Glycoside hydrolase family 9" evidence="7">
    <location>
        <begin position="12"/>
        <end position="78"/>
    </location>
</feature>
<comment type="catalytic activity">
    <reaction evidence="1">
        <text>Endohydrolysis of (1-&gt;4)-beta-D-glucosidic linkages in cellulose, lichenin and cereal beta-D-glucans.</text>
        <dbReference type="EC" id="3.2.1.4"/>
    </reaction>
</comment>
<evidence type="ECO:0000313" key="8">
    <source>
        <dbReference type="EMBL" id="CAA7060138.1"/>
    </source>
</evidence>
<evidence type="ECO:0000256" key="1">
    <source>
        <dbReference type="ARBA" id="ARBA00000966"/>
    </source>
</evidence>
<keyword evidence="9" id="KW-1185">Reference proteome</keyword>
<evidence type="ECO:0000256" key="4">
    <source>
        <dbReference type="ARBA" id="ARBA00023001"/>
    </source>
</evidence>
<gene>
    <name evidence="8" type="ORF">MERR_LOCUS47374</name>
</gene>
<dbReference type="InterPro" id="IPR001701">
    <property type="entry name" value="Glyco_hydro_9"/>
</dbReference>
<keyword evidence="4" id="KW-0136">Cellulose degradation</keyword>
<evidence type="ECO:0000313" key="9">
    <source>
        <dbReference type="Proteomes" id="UP000467841"/>
    </source>
</evidence>
<dbReference type="AlphaFoldDB" id="A0A6D2L399"/>
<comment type="similarity">
    <text evidence="2">Belongs to the glycosyl hydrolase 9 (cellulase E) family.</text>
</comment>
<dbReference type="OrthoDB" id="1932019at2759"/>
<dbReference type="InterPro" id="IPR008928">
    <property type="entry name" value="6-hairpin_glycosidase_sf"/>
</dbReference>
<dbReference type="GO" id="GO:0008810">
    <property type="term" value="F:cellulase activity"/>
    <property type="evidence" value="ECO:0007669"/>
    <property type="project" value="UniProtKB-EC"/>
</dbReference>
<evidence type="ECO:0000256" key="2">
    <source>
        <dbReference type="ARBA" id="ARBA00007072"/>
    </source>
</evidence>
<evidence type="ECO:0000256" key="6">
    <source>
        <dbReference type="ARBA" id="ARBA00023326"/>
    </source>
</evidence>
<dbReference type="Proteomes" id="UP000467841">
    <property type="component" value="Unassembled WGS sequence"/>
</dbReference>
<dbReference type="InterPro" id="IPR012341">
    <property type="entry name" value="6hp_glycosidase-like_sf"/>
</dbReference>